<evidence type="ECO:0008006" key="5">
    <source>
        <dbReference type="Google" id="ProtNLM"/>
    </source>
</evidence>
<dbReference type="KEGG" id="bcae:A4V03_16095"/>
<protein>
    <recommendedName>
        <fullName evidence="5">Fimbrillin family protein</fullName>
    </recommendedName>
</protein>
<dbReference type="CDD" id="cd13120">
    <property type="entry name" value="BF2867_like_N"/>
    <property type="match status" value="1"/>
</dbReference>
<name>A0A1C7H523_9BACE</name>
<keyword evidence="2" id="KW-0732">Signal</keyword>
<feature type="signal peptide" evidence="2">
    <location>
        <begin position="1"/>
        <end position="22"/>
    </location>
</feature>
<accession>A0A1C7H523</accession>
<organism evidence="3 4">
    <name type="scientific">Bacteroides caecimuris</name>
    <dbReference type="NCBI Taxonomy" id="1796613"/>
    <lineage>
        <taxon>Bacteria</taxon>
        <taxon>Pseudomonadati</taxon>
        <taxon>Bacteroidota</taxon>
        <taxon>Bacteroidia</taxon>
        <taxon>Bacteroidales</taxon>
        <taxon>Bacteroidaceae</taxon>
        <taxon>Bacteroides</taxon>
    </lineage>
</organism>
<dbReference type="EMBL" id="CP015401">
    <property type="protein sequence ID" value="ANU58880.1"/>
    <property type="molecule type" value="Genomic_DNA"/>
</dbReference>
<keyword evidence="4" id="KW-1185">Reference proteome</keyword>
<dbReference type="RefSeq" id="WP_065539656.1">
    <property type="nucleotide sequence ID" value="NZ_CP015401.2"/>
</dbReference>
<dbReference type="Proteomes" id="UP000092631">
    <property type="component" value="Chromosome"/>
</dbReference>
<reference evidence="4" key="1">
    <citation type="submission" date="2016-04" db="EMBL/GenBank/DDBJ databases">
        <title>Complete Genome Sequences of Twelve Strains of a Stable Defined Moderately Diverse Mouse Microbiota 2 (sDMDMm2).</title>
        <authorList>
            <person name="Uchimura Y."/>
            <person name="Wyss M."/>
            <person name="Brugiroux S."/>
            <person name="Limenitakis J.P."/>
            <person name="Stecher B."/>
            <person name="McCoy K.D."/>
            <person name="Macpherson A.J."/>
        </authorList>
    </citation>
    <scope>NUCLEOTIDE SEQUENCE [LARGE SCALE GENOMIC DNA]</scope>
    <source>
        <strain evidence="4">I48</strain>
    </source>
</reference>
<evidence type="ECO:0000313" key="4">
    <source>
        <dbReference type="Proteomes" id="UP000092631"/>
    </source>
</evidence>
<gene>
    <name evidence="3" type="ORF">A4V03_16095</name>
</gene>
<dbReference type="PROSITE" id="PS51257">
    <property type="entry name" value="PROKAR_LIPOPROTEIN"/>
    <property type="match status" value="1"/>
</dbReference>
<evidence type="ECO:0000256" key="2">
    <source>
        <dbReference type="SAM" id="SignalP"/>
    </source>
</evidence>
<proteinExistence type="predicted"/>
<feature type="chain" id="PRO_5008886988" description="Fimbrillin family protein" evidence="2">
    <location>
        <begin position="23"/>
        <end position="447"/>
    </location>
</feature>
<feature type="region of interest" description="Disordered" evidence="1">
    <location>
        <begin position="426"/>
        <end position="447"/>
    </location>
</feature>
<dbReference type="InterPro" id="IPR042278">
    <property type="entry name" value="Mfa-like_1_N"/>
</dbReference>
<dbReference type="AlphaFoldDB" id="A0A1C7H523"/>
<sequence>MNTNVKLLGMTVMLSMTFAACSNDELVERNHHDAPISFTTRVTTRATETKLENLHAFRVYADANGYDKMFIAGDTAKKSGNGSTYILQNSQKENYFWPSDVDKIRFWAYGPAGCDHEEDNIIIEPNITAGGQTFGDFTPKVDMSVGGKNHQDFVVAFTEAVRSETSGMKVKLEFKHALSQIVVNATCGMGRNVSIKGAWLMNVHGSGKLTFDNEKAENGEGFDGLKYKNYMNWAYADATEPDKNKANYGVVYPDNQTENLDQTKRSLISNTNSLMLIPQKIEKQEITKDSKAESYKGAYILLLCRVEVVHPGAEHKEDGEENNSATEAEATHTHQLFPVTNEKNTKEYGYTCVPIALDWQPGVKYAYNLNFCGANSGAGIYPPDGVETIKGLPTSNENLTIIKRPGGKNPGDLVLDAPITFEVSVGGWEPIDNEGNSGQEDEDTPMN</sequence>
<feature type="region of interest" description="Disordered" evidence="1">
    <location>
        <begin position="314"/>
        <end position="339"/>
    </location>
</feature>
<dbReference type="Pfam" id="PF13149">
    <property type="entry name" value="Mfa_like_1"/>
    <property type="match status" value="1"/>
</dbReference>
<dbReference type="InterPro" id="IPR025049">
    <property type="entry name" value="Mfa-like_1"/>
</dbReference>
<dbReference type="Gene3D" id="2.60.40.2620">
    <property type="entry name" value="Fimbrillin-like"/>
    <property type="match status" value="1"/>
</dbReference>
<dbReference type="GeneID" id="82188657"/>
<dbReference type="OrthoDB" id="1100738at2"/>
<evidence type="ECO:0000256" key="1">
    <source>
        <dbReference type="SAM" id="MobiDB-lite"/>
    </source>
</evidence>
<evidence type="ECO:0000313" key="3">
    <source>
        <dbReference type="EMBL" id="ANU58880.1"/>
    </source>
</evidence>